<protein>
    <submittedName>
        <fullName evidence="1">Uncharacterized protein</fullName>
    </submittedName>
</protein>
<geneLocation type="plasmid" evidence="1">
    <name>pA5468</name>
</geneLocation>
<accession>A0A142CMI0</accession>
<sequence length="39" mass="4109">MAGAIAVNNKSGVRNDMRLQDLRYGDGFLRVAGAAMTAP</sequence>
<name>A0A142CMI0_SHIDY</name>
<proteinExistence type="predicted"/>
<dbReference type="EMBL" id="KT754163">
    <property type="protein sequence ID" value="AMQ11775.1"/>
    <property type="molecule type" value="Genomic_DNA"/>
</dbReference>
<dbReference type="AlphaFoldDB" id="A0A142CMI0"/>
<keyword evidence="1" id="KW-0614">Plasmid</keyword>
<organism evidence="1">
    <name type="scientific">Shigella dysenteriae 1</name>
    <dbReference type="NCBI Taxonomy" id="984897"/>
    <lineage>
        <taxon>Bacteria</taxon>
        <taxon>Pseudomonadati</taxon>
        <taxon>Pseudomonadota</taxon>
        <taxon>Gammaproteobacteria</taxon>
        <taxon>Enterobacterales</taxon>
        <taxon>Enterobacteriaceae</taxon>
        <taxon>Shigella</taxon>
    </lineage>
</organism>
<evidence type="ECO:0000313" key="1">
    <source>
        <dbReference type="EMBL" id="AMQ11775.1"/>
    </source>
</evidence>
<reference evidence="1" key="1">
    <citation type="journal article" date="2016" name="Nat. Microbiol.">
        <title>Global phylogeography and evolutionary history of Shigella dysenteriae type 1.</title>
        <authorList>
            <person name="Njamkepo E."/>
            <person name="Fawal N."/>
            <person name="Tran-Dien A."/>
            <person name="Hawkey J."/>
            <person name="Strockbine N."/>
            <person name="Jenkins C."/>
            <person name="Talukder K.A."/>
            <person name="Bercion R."/>
            <person name="Kuleshov K."/>
            <person name="Kolinska R."/>
            <person name="Russell J.E."/>
            <person name="Kaftyreva L."/>
            <person name="Accou-Demartin M."/>
            <person name="Karas A."/>
            <person name="Vandenberg O."/>
            <person name="Mather A.E."/>
            <person name="Mason C.J."/>
            <person name="Page A.J."/>
            <person name="Ramamurthy T."/>
            <person name="Bizet C."/>
            <person name="Gamian A."/>
            <person name="Carle I."/>
            <person name="Sow A.G."/>
            <person name="Bouchier C."/>
            <person name="Wester A.L."/>
            <person name="Lejay-Collin M."/>
            <person name="Fonkoua M.C."/>
            <person name="Hello S.L."/>
            <person name="Blaser M.J."/>
            <person name="Jernberg C."/>
            <person name="Ruckly C."/>
            <person name="Merens A."/>
            <person name="Page A.L."/>
            <person name="Aslett M."/>
            <person name="Roggentin P."/>
            <person name="Fruth A."/>
            <person name="Denamur E."/>
            <person name="Venkatesan M."/>
            <person name="Bercovier H."/>
            <person name="Bodhidatta L."/>
            <person name="Chiou C.S."/>
            <person name="Clermont D."/>
            <person name="Colonna B."/>
            <person name="Egorova S."/>
            <person name="Pazhani G.P."/>
            <person name="Ezernitchi A.V."/>
            <person name="Guigon G."/>
            <person name="Harris S.R."/>
            <person name="Izumiya H."/>
            <person name="Korzeniowska-Kowal A."/>
            <person name="Lutynska A."/>
            <person name="Gouali M."/>
            <person name="Grimont F."/>
            <person name="Langendorf C."/>
            <person name="Marejkova M."/>
            <person name="Peterson L.A."/>
            <person name="Perez-Perez G."/>
            <person name="Ngandjio A."/>
            <person name="Podkolzin A."/>
            <person name="Souche E."/>
            <person name="Makarova M."/>
            <person name="Shipulin G.A."/>
            <person name="Ye C."/>
            <person name="Zemlickova H."/>
            <person name="Herpay M."/>
            <person name="Grimont P.A."/>
            <person name="Parkhill J."/>
            <person name="Sansonetti P."/>
            <person name="Holt K.E."/>
            <person name="Brisse S."/>
            <person name="Thomson N.R."/>
            <person name="Weill F.X."/>
        </authorList>
    </citation>
    <scope>NUCLEOTIDE SEQUENCE</scope>
    <source>
        <strain evidence="1">A5468</strain>
        <plasmid evidence="1">pA5468</plasmid>
    </source>
</reference>